<feature type="region of interest" description="Disordered" evidence="1">
    <location>
        <begin position="1"/>
        <end position="42"/>
    </location>
</feature>
<sequence length="42" mass="4509">MPLINRRDRMSIKRGTGGMPKKPEPLPAPAESPAVPYFTSGG</sequence>
<dbReference type="PATRIC" id="fig|1036673.3.peg.5183"/>
<dbReference type="AlphaFoldDB" id="F8FLI5"/>
<gene>
    <name evidence="2" type="ordered locus">KNP414_05588</name>
</gene>
<protein>
    <submittedName>
        <fullName evidence="2">Uncharacterized protein</fullName>
    </submittedName>
</protein>
<evidence type="ECO:0000313" key="3">
    <source>
        <dbReference type="Proteomes" id="UP000006620"/>
    </source>
</evidence>
<reference evidence="2 3" key="2">
    <citation type="journal article" date="2013" name="Genome Announc.">
        <title>Genome Sequence of Growth-Improving Paenibacillus mucilaginosus Strain KNP414.</title>
        <authorList>
            <person name="Lu J.J."/>
            <person name="Wang J.F."/>
            <person name="Hu X.F."/>
        </authorList>
    </citation>
    <scope>NUCLEOTIDE SEQUENCE [LARGE SCALE GENOMIC DNA]</scope>
    <source>
        <strain evidence="2 3">KNP414</strain>
    </source>
</reference>
<organism evidence="2 3">
    <name type="scientific">Paenibacillus mucilaginosus (strain KNP414)</name>
    <dbReference type="NCBI Taxonomy" id="1036673"/>
    <lineage>
        <taxon>Bacteria</taxon>
        <taxon>Bacillati</taxon>
        <taxon>Bacillota</taxon>
        <taxon>Bacilli</taxon>
        <taxon>Bacillales</taxon>
        <taxon>Paenibacillaceae</taxon>
        <taxon>Paenibacillus</taxon>
    </lineage>
</organism>
<dbReference type="EMBL" id="CP002869">
    <property type="protein sequence ID" value="AEI44112.1"/>
    <property type="molecule type" value="Genomic_DNA"/>
</dbReference>
<name>F8FLI5_PAEMK</name>
<proteinExistence type="predicted"/>
<reference evidence="3" key="1">
    <citation type="submission" date="2011-06" db="EMBL/GenBank/DDBJ databases">
        <title>Complete genome sequence of Paenibacillus mucilaginosus KNP414.</title>
        <authorList>
            <person name="Wang J."/>
            <person name="Hu S."/>
            <person name="Hu X."/>
            <person name="Zhang B."/>
            <person name="Dong D."/>
            <person name="Zhang S."/>
            <person name="Zhao K."/>
            <person name="Wu D."/>
        </authorList>
    </citation>
    <scope>NUCLEOTIDE SEQUENCE [LARGE SCALE GENOMIC DNA]</scope>
    <source>
        <strain evidence="3">KNP414</strain>
    </source>
</reference>
<accession>F8FLI5</accession>
<evidence type="ECO:0000313" key="2">
    <source>
        <dbReference type="EMBL" id="AEI44112.1"/>
    </source>
</evidence>
<dbReference type="KEGG" id="pms:KNP414_05588"/>
<dbReference type="Proteomes" id="UP000006620">
    <property type="component" value="Chromosome"/>
</dbReference>
<dbReference type="HOGENOM" id="CLU_3255068_0_0_9"/>
<feature type="compositionally biased region" description="Basic and acidic residues" evidence="1">
    <location>
        <begin position="1"/>
        <end position="11"/>
    </location>
</feature>
<evidence type="ECO:0000256" key="1">
    <source>
        <dbReference type="SAM" id="MobiDB-lite"/>
    </source>
</evidence>